<reference evidence="2 3" key="1">
    <citation type="journal article" date="2019" name="Int. J. Syst. Evol. Microbiol.">
        <title>The Global Catalogue of Microorganisms (GCM) 10K type strain sequencing project: providing services to taxonomists for standard genome sequencing and annotation.</title>
        <authorList>
            <consortium name="The Broad Institute Genomics Platform"/>
            <consortium name="The Broad Institute Genome Sequencing Center for Infectious Disease"/>
            <person name="Wu L."/>
            <person name="Ma J."/>
        </authorList>
    </citation>
    <scope>NUCLEOTIDE SEQUENCE [LARGE SCALE GENOMIC DNA]</scope>
    <source>
        <strain evidence="2 3">JCM 16083</strain>
    </source>
</reference>
<comment type="caution">
    <text evidence="2">The sequence shown here is derived from an EMBL/GenBank/DDBJ whole genome shotgun (WGS) entry which is preliminary data.</text>
</comment>
<dbReference type="InterPro" id="IPR022409">
    <property type="entry name" value="PKD/Chitinase_dom"/>
</dbReference>
<dbReference type="SUPFAM" id="SSF49299">
    <property type="entry name" value="PKD domain"/>
    <property type="match status" value="1"/>
</dbReference>
<proteinExistence type="predicted"/>
<dbReference type="InterPro" id="IPR035986">
    <property type="entry name" value="PKD_dom_sf"/>
</dbReference>
<evidence type="ECO:0000259" key="1">
    <source>
        <dbReference type="SMART" id="SM00089"/>
    </source>
</evidence>
<sequence>MNRILTYLTIWVLGFTNTQAQEVFYQDVIQGGVTGGGFTTCLGSGNGQIEVFIDPGSQIKRAYLFCQRFGYPKPTSIIFNHEILEFNHFNQVTGGFWLPSTGESGVHSIDVTQWVSPSQNIYEVEIPPPNMSDQCLANCVYGAIYLCVIYENNSLPETAVTIMLNNQDMVNNEIYNFTELNPINTAYPVGLSLHTDRLNDTSLNDGSYVYFNSNQLGLIGGADVSNSNWGCGTKGHFYYQNNQFFGLDDDVPNSSMSGSDAIADVSSYLNNNVTSGDLHFVWQSPNTFYNIYIAFFLTYTTPCSSFPTALTVSDTTICEGEPLQLGASGGINYDWLPQTGLSCYDCPNPAFTGDSSMVYTVRIWSTDSCSKVLPVHVKVNPKPKFESIQITPSGCGKSTGSIAAVMDTAQAPYQYTLDNQAPQPDSVFTGLTSGNYVLSVENVHGCTNDTLLTVHEELSVTASFIANPATGSAPLWVQTENTSTNATDYLWEWSGGTTTDEHPGFTLDTAGNYTLTLIAYDGAPHCSDTFSLQVLVYDSLQIRIPNVFTPNQDGRNDFFGITTNVSVSGKVFLFNRWGNPMRELEFTTQPQVFEPLWEGTDATEGVYFYQLELTSDTETHSYSGFVQLVR</sequence>
<protein>
    <recommendedName>
        <fullName evidence="1">PKD/Chitinase domain-containing protein</fullName>
    </recommendedName>
</protein>
<accession>A0ABN1MSV2</accession>
<dbReference type="InterPro" id="IPR013783">
    <property type="entry name" value="Ig-like_fold"/>
</dbReference>
<evidence type="ECO:0000313" key="3">
    <source>
        <dbReference type="Proteomes" id="UP001501126"/>
    </source>
</evidence>
<organism evidence="2 3">
    <name type="scientific">Wandonia haliotis</name>
    <dbReference type="NCBI Taxonomy" id="574963"/>
    <lineage>
        <taxon>Bacteria</taxon>
        <taxon>Pseudomonadati</taxon>
        <taxon>Bacteroidota</taxon>
        <taxon>Flavobacteriia</taxon>
        <taxon>Flavobacteriales</taxon>
        <taxon>Crocinitomicaceae</taxon>
        <taxon>Wandonia</taxon>
    </lineage>
</organism>
<evidence type="ECO:0000313" key="2">
    <source>
        <dbReference type="EMBL" id="GAA0876034.1"/>
    </source>
</evidence>
<dbReference type="RefSeq" id="WP_343788156.1">
    <property type="nucleotide sequence ID" value="NZ_BAAAFH010000021.1"/>
</dbReference>
<dbReference type="SMART" id="SM00089">
    <property type="entry name" value="PKD"/>
    <property type="match status" value="1"/>
</dbReference>
<feature type="domain" description="PKD/Chitinase" evidence="1">
    <location>
        <begin position="461"/>
        <end position="539"/>
    </location>
</feature>
<dbReference type="Proteomes" id="UP001501126">
    <property type="component" value="Unassembled WGS sequence"/>
</dbReference>
<dbReference type="EMBL" id="BAAAFH010000021">
    <property type="protein sequence ID" value="GAA0876034.1"/>
    <property type="molecule type" value="Genomic_DNA"/>
</dbReference>
<dbReference type="InterPro" id="IPR026341">
    <property type="entry name" value="T9SS_type_B"/>
</dbReference>
<gene>
    <name evidence="2" type="ORF">GCM10009118_24440</name>
</gene>
<dbReference type="Gene3D" id="2.60.40.10">
    <property type="entry name" value="Immunoglobulins"/>
    <property type="match status" value="1"/>
</dbReference>
<keyword evidence="3" id="KW-1185">Reference proteome</keyword>
<name>A0ABN1MSV2_9FLAO</name>
<dbReference type="Pfam" id="PF13585">
    <property type="entry name" value="CHU_C"/>
    <property type="match status" value="1"/>
</dbReference>
<dbReference type="NCBIfam" id="TIGR04131">
    <property type="entry name" value="Bac_Flav_CTERM"/>
    <property type="match status" value="1"/>
</dbReference>